<proteinExistence type="predicted"/>
<dbReference type="Pfam" id="PF01985">
    <property type="entry name" value="CRS1_YhbY"/>
    <property type="match status" value="1"/>
</dbReference>
<reference evidence="4 5" key="1">
    <citation type="submission" date="2019-03" db="EMBL/GenBank/DDBJ databases">
        <title>Genomic Encyclopedia of Type Strains, Phase IV (KMG-IV): sequencing the most valuable type-strain genomes for metagenomic binning, comparative biology and taxonomic classification.</title>
        <authorList>
            <person name="Goeker M."/>
        </authorList>
    </citation>
    <scope>NUCLEOTIDE SEQUENCE [LARGE SCALE GENOMIC DNA]</scope>
    <source>
        <strain evidence="4 5">DSM 29481</strain>
    </source>
</reference>
<dbReference type="Gene3D" id="3.30.110.60">
    <property type="entry name" value="YhbY-like"/>
    <property type="match status" value="1"/>
</dbReference>
<dbReference type="SMART" id="SM01103">
    <property type="entry name" value="CRS1_YhbY"/>
    <property type="match status" value="1"/>
</dbReference>
<sequence length="94" mass="10360">MLTSKDKKTLRSIAQTRKALFQIGKDGVTLNMIKTISDSLEAHELVKVSLLKTCPLSVQEAALDIAGGTRSEVVQTIGRTVIFYRRSKENKLGL</sequence>
<keyword evidence="1 2" id="KW-0694">RNA-binding</keyword>
<comment type="caution">
    <text evidence="4">The sequence shown here is derived from an EMBL/GenBank/DDBJ whole genome shotgun (WGS) entry which is preliminary data.</text>
</comment>
<dbReference type="InterPro" id="IPR035920">
    <property type="entry name" value="YhbY-like_sf"/>
</dbReference>
<evidence type="ECO:0000313" key="5">
    <source>
        <dbReference type="Proteomes" id="UP000295773"/>
    </source>
</evidence>
<dbReference type="InterPro" id="IPR051925">
    <property type="entry name" value="RNA-binding_domain"/>
</dbReference>
<dbReference type="NCBIfam" id="TIGR00253">
    <property type="entry name" value="RNA_bind_YhbY"/>
    <property type="match status" value="1"/>
</dbReference>
<protein>
    <submittedName>
        <fullName evidence="4">RNA-binding protein</fullName>
    </submittedName>
</protein>
<name>A0A4R3T9H4_9FIRM</name>
<dbReference type="PROSITE" id="PS51295">
    <property type="entry name" value="CRM"/>
    <property type="match status" value="1"/>
</dbReference>
<gene>
    <name evidence="4" type="ORF">EDD61_11382</name>
</gene>
<dbReference type="AlphaFoldDB" id="A0A4R3T9H4"/>
<feature type="domain" description="CRM" evidence="3">
    <location>
        <begin position="1"/>
        <end position="94"/>
    </location>
</feature>
<dbReference type="InterPro" id="IPR001890">
    <property type="entry name" value="RNA-binding_CRM"/>
</dbReference>
<evidence type="ECO:0000313" key="4">
    <source>
        <dbReference type="EMBL" id="TCU58458.1"/>
    </source>
</evidence>
<accession>A0A4R3T9H4</accession>
<dbReference type="GeneID" id="73795790"/>
<evidence type="ECO:0000256" key="2">
    <source>
        <dbReference type="PROSITE-ProRule" id="PRU00626"/>
    </source>
</evidence>
<dbReference type="InterPro" id="IPR017924">
    <property type="entry name" value="RNA-binding_YhbY"/>
</dbReference>
<dbReference type="PANTHER" id="PTHR40065:SF3">
    <property type="entry name" value="RNA-BINDING PROTEIN YHBY"/>
    <property type="match status" value="1"/>
</dbReference>
<organism evidence="4 5">
    <name type="scientific">Longicatena caecimuris</name>
    <dbReference type="NCBI Taxonomy" id="1796635"/>
    <lineage>
        <taxon>Bacteria</taxon>
        <taxon>Bacillati</taxon>
        <taxon>Bacillota</taxon>
        <taxon>Erysipelotrichia</taxon>
        <taxon>Erysipelotrichales</taxon>
        <taxon>Erysipelotrichaceae</taxon>
        <taxon>Longicatena</taxon>
    </lineage>
</organism>
<keyword evidence="5" id="KW-1185">Reference proteome</keyword>
<dbReference type="EMBL" id="SMBP01000013">
    <property type="protein sequence ID" value="TCU58458.1"/>
    <property type="molecule type" value="Genomic_DNA"/>
</dbReference>
<dbReference type="Proteomes" id="UP000295773">
    <property type="component" value="Unassembled WGS sequence"/>
</dbReference>
<dbReference type="RefSeq" id="WP_008688221.1">
    <property type="nucleotide sequence ID" value="NZ_AP024510.1"/>
</dbReference>
<dbReference type="PANTHER" id="PTHR40065">
    <property type="entry name" value="RNA-BINDING PROTEIN YHBY"/>
    <property type="match status" value="1"/>
</dbReference>
<dbReference type="SUPFAM" id="SSF75471">
    <property type="entry name" value="YhbY-like"/>
    <property type="match status" value="1"/>
</dbReference>
<evidence type="ECO:0000256" key="1">
    <source>
        <dbReference type="ARBA" id="ARBA00022884"/>
    </source>
</evidence>
<dbReference type="GO" id="GO:0003723">
    <property type="term" value="F:RNA binding"/>
    <property type="evidence" value="ECO:0007669"/>
    <property type="project" value="UniProtKB-UniRule"/>
</dbReference>
<evidence type="ECO:0000259" key="3">
    <source>
        <dbReference type="PROSITE" id="PS51295"/>
    </source>
</evidence>